<accession>A0ACD1A8A9</accession>
<proteinExistence type="predicted"/>
<evidence type="ECO:0000313" key="2">
    <source>
        <dbReference type="Proteomes" id="UP000594014"/>
    </source>
</evidence>
<evidence type="ECO:0000313" key="1">
    <source>
        <dbReference type="EMBL" id="QOX62578.1"/>
    </source>
</evidence>
<keyword evidence="2" id="KW-1185">Reference proteome</keyword>
<sequence>MSTPKHRMFGGVFMKSNKILISVVFIAVFALFLYQVISLGSILIQNHSAMQEEGVETLSPDEVGIVIRNGLPNSNQLVLSCNVDWGEEVIPDMLKILKDNNVKITFFVSGRWAKNNPELLKEMYQEGHEIQSHGYNHKLCTQNSVETTKDEILKTEAVILDILGVKTNVFAPPSGDYDQTTVDLCKDLGYKMALWSADTIDWREGSTADVIKGRILKKQLNGAIVLMHPKAETVKALPDLIKEIKGRNLEIVPLYRLSY</sequence>
<dbReference type="Proteomes" id="UP000594014">
    <property type="component" value="Chromosome"/>
</dbReference>
<dbReference type="EMBL" id="CP042469">
    <property type="protein sequence ID" value="QOX62578.1"/>
    <property type="molecule type" value="Genomic_DNA"/>
</dbReference>
<reference evidence="1" key="1">
    <citation type="submission" date="2019-08" db="EMBL/GenBank/DDBJ databases">
        <title>Genome sequence of Clostridiales bacterium MT110.</title>
        <authorList>
            <person name="Cao J."/>
        </authorList>
    </citation>
    <scope>NUCLEOTIDE SEQUENCE</scope>
    <source>
        <strain evidence="1">MT110</strain>
    </source>
</reference>
<protein>
    <submittedName>
        <fullName evidence="1">Polysaccharide deacetylase family protein</fullName>
    </submittedName>
</protein>
<organism evidence="1 2">
    <name type="scientific">Anoxybacterium hadale</name>
    <dbReference type="NCBI Taxonomy" id="3408580"/>
    <lineage>
        <taxon>Bacteria</taxon>
        <taxon>Bacillati</taxon>
        <taxon>Bacillota</taxon>
        <taxon>Clostridia</taxon>
        <taxon>Peptostreptococcales</taxon>
        <taxon>Anaerovoracaceae</taxon>
        <taxon>Anoxybacterium</taxon>
    </lineage>
</organism>
<name>A0ACD1A8A9_9FIRM</name>
<gene>
    <name evidence="1" type="ORF">FRZ06_04070</name>
</gene>